<comment type="caution">
    <text evidence="2">The sequence shown here is derived from an EMBL/GenBank/DDBJ whole genome shotgun (WGS) entry which is preliminary data.</text>
</comment>
<gene>
    <name evidence="2" type="ORF">OUZ56_011676</name>
</gene>
<keyword evidence="3" id="KW-1185">Reference proteome</keyword>
<dbReference type="Proteomes" id="UP001234178">
    <property type="component" value="Unassembled WGS sequence"/>
</dbReference>
<evidence type="ECO:0000313" key="3">
    <source>
        <dbReference type="Proteomes" id="UP001234178"/>
    </source>
</evidence>
<reference evidence="2 3" key="1">
    <citation type="journal article" date="2023" name="Nucleic Acids Res.">
        <title>The hologenome of Daphnia magna reveals possible DNA methylation and microbiome-mediated evolution of the host genome.</title>
        <authorList>
            <person name="Chaturvedi A."/>
            <person name="Li X."/>
            <person name="Dhandapani V."/>
            <person name="Marshall H."/>
            <person name="Kissane S."/>
            <person name="Cuenca-Cambronero M."/>
            <person name="Asole G."/>
            <person name="Calvet F."/>
            <person name="Ruiz-Romero M."/>
            <person name="Marangio P."/>
            <person name="Guigo R."/>
            <person name="Rago D."/>
            <person name="Mirbahai L."/>
            <person name="Eastwood N."/>
            <person name="Colbourne J.K."/>
            <person name="Zhou J."/>
            <person name="Mallon E."/>
            <person name="Orsini L."/>
        </authorList>
    </citation>
    <scope>NUCLEOTIDE SEQUENCE [LARGE SCALE GENOMIC DNA]</scope>
    <source>
        <strain evidence="2">LRV0_1</strain>
    </source>
</reference>
<dbReference type="EMBL" id="JAOYFB010000002">
    <property type="protein sequence ID" value="KAK4006522.1"/>
    <property type="molecule type" value="Genomic_DNA"/>
</dbReference>
<organism evidence="2 3">
    <name type="scientific">Daphnia magna</name>
    <dbReference type="NCBI Taxonomy" id="35525"/>
    <lineage>
        <taxon>Eukaryota</taxon>
        <taxon>Metazoa</taxon>
        <taxon>Ecdysozoa</taxon>
        <taxon>Arthropoda</taxon>
        <taxon>Crustacea</taxon>
        <taxon>Branchiopoda</taxon>
        <taxon>Diplostraca</taxon>
        <taxon>Cladocera</taxon>
        <taxon>Anomopoda</taxon>
        <taxon>Daphniidae</taxon>
        <taxon>Daphnia</taxon>
    </lineage>
</organism>
<feature type="region of interest" description="Disordered" evidence="1">
    <location>
        <begin position="169"/>
        <end position="201"/>
    </location>
</feature>
<name>A0ABQ9Z0V6_9CRUS</name>
<feature type="region of interest" description="Disordered" evidence="1">
    <location>
        <begin position="67"/>
        <end position="93"/>
    </location>
</feature>
<evidence type="ECO:0000313" key="2">
    <source>
        <dbReference type="EMBL" id="KAK4006522.1"/>
    </source>
</evidence>
<proteinExistence type="predicted"/>
<sequence length="229" mass="25446">MWTVSCSNVPVMHSGTNAARGGDVTWSMTTLCDPVCNATGLVPASGEKKTPNRVHVFSLKTYYARRPTEHVTTHSNTKKRERKVNPQQSSSVTDVSDVFEVNDEGVAAKLAPNGSRSRAKLSRRGCRIGAKLQRPKYASEAELPQSEGSVGGKLPQRYNVTYCGTVPSRSRRRGAATTKLSEDVCQPKKKYSPSEKQPVQTFPSILMTSRRHILRPKNLFKKTDYYQNQ</sequence>
<evidence type="ECO:0000256" key="1">
    <source>
        <dbReference type="SAM" id="MobiDB-lite"/>
    </source>
</evidence>
<protein>
    <submittedName>
        <fullName evidence="2">Uncharacterized protein</fullName>
    </submittedName>
</protein>
<accession>A0ABQ9Z0V6</accession>